<feature type="transmembrane region" description="Helical" evidence="11">
    <location>
        <begin position="112"/>
        <end position="133"/>
    </location>
</feature>
<evidence type="ECO:0000313" key="13">
    <source>
        <dbReference type="Proteomes" id="UP000576792"/>
    </source>
</evidence>
<dbReference type="GO" id="GO:0005886">
    <property type="term" value="C:plasma membrane"/>
    <property type="evidence" value="ECO:0007669"/>
    <property type="project" value="UniProtKB-SubCell"/>
</dbReference>
<comment type="function">
    <text evidence="9">Part of the binding-protein-dependent transport system for D-xylose. Probably responsible for the translocation of the substrate across the membrane.</text>
</comment>
<sequence>MTRNSFISDERITSDGLVATFVRRIKEGQLGSFPVILALIVIVIVFQTADGNFISPANLVNLSSTVAYLAILALGINLILLLGEIDLSLAQLGGLAASLLGVLVIRQGAPPLVALVIMLLLGLVVGAIQGWFFAVVGIPAFVVTLAGLLAYTGLTLTTLGTQKNLSMANSFAFDFASFYFPAIWAYVFGAVAVIGFGAGVVYSKLRRHNEGLDSPSWTSVIVRIVILAAVVFGFLILVNQDFGLAMPFLLMMVIAIGIDLVLRKTRYGRSIYAVGGKVEAARRAGIRVTWVRISVFMTAGVLAALFGFIKTGVTTNAGSTLVSTQDLLNAIAAAVIGGTSLFGGRGSAWAAVLGALVVGAINNGLYLIGFSSDAQQIITALVLLTAVVVDALSRRGQRYVGRG</sequence>
<proteinExistence type="predicted"/>
<evidence type="ECO:0000256" key="10">
    <source>
        <dbReference type="ARBA" id="ARBA00035686"/>
    </source>
</evidence>
<evidence type="ECO:0000256" key="6">
    <source>
        <dbReference type="ARBA" id="ARBA00022692"/>
    </source>
</evidence>
<reference evidence="12 13" key="1">
    <citation type="submission" date="2020-03" db="EMBL/GenBank/DDBJ databases">
        <title>Sequencing the genomes of 1000 actinobacteria strains.</title>
        <authorList>
            <person name="Klenk H.-P."/>
        </authorList>
    </citation>
    <scope>NUCLEOTIDE SEQUENCE [LARGE SCALE GENOMIC DNA]</scope>
    <source>
        <strain evidence="12 13">DSM 18964</strain>
    </source>
</reference>
<dbReference type="RefSeq" id="WP_167950437.1">
    <property type="nucleotide sequence ID" value="NZ_BAAAPQ010000025.1"/>
</dbReference>
<evidence type="ECO:0000256" key="9">
    <source>
        <dbReference type="ARBA" id="ARBA00035611"/>
    </source>
</evidence>
<comment type="caution">
    <text evidence="12">The sequence shown here is derived from an EMBL/GenBank/DDBJ whole genome shotgun (WGS) entry which is preliminary data.</text>
</comment>
<feature type="transmembrane region" description="Helical" evidence="11">
    <location>
        <begin position="321"/>
        <end position="342"/>
    </location>
</feature>
<dbReference type="GO" id="GO:0022857">
    <property type="term" value="F:transmembrane transporter activity"/>
    <property type="evidence" value="ECO:0007669"/>
    <property type="project" value="InterPro"/>
</dbReference>
<gene>
    <name evidence="12" type="ORF">BKA07_001614</name>
</gene>
<keyword evidence="13" id="KW-1185">Reference proteome</keyword>
<evidence type="ECO:0000256" key="2">
    <source>
        <dbReference type="ARBA" id="ARBA00022448"/>
    </source>
</evidence>
<evidence type="ECO:0000256" key="1">
    <source>
        <dbReference type="ARBA" id="ARBA00004651"/>
    </source>
</evidence>
<evidence type="ECO:0000256" key="3">
    <source>
        <dbReference type="ARBA" id="ARBA00022475"/>
    </source>
</evidence>
<keyword evidence="2" id="KW-0813">Transport</keyword>
<feature type="transmembrane region" description="Helical" evidence="11">
    <location>
        <begin position="89"/>
        <end position="106"/>
    </location>
</feature>
<evidence type="ECO:0000256" key="8">
    <source>
        <dbReference type="ARBA" id="ARBA00023136"/>
    </source>
</evidence>
<dbReference type="AlphaFoldDB" id="A0A846RS40"/>
<keyword evidence="5" id="KW-0762">Sugar transport</keyword>
<evidence type="ECO:0000256" key="4">
    <source>
        <dbReference type="ARBA" id="ARBA00022519"/>
    </source>
</evidence>
<keyword evidence="3" id="KW-1003">Cell membrane</keyword>
<accession>A0A846RS40</accession>
<protein>
    <recommendedName>
        <fullName evidence="10">Xylose transport system permease protein XylH</fullName>
    </recommendedName>
</protein>
<comment type="subcellular location">
    <subcellularLocation>
        <location evidence="1">Cell membrane</location>
        <topology evidence="1">Multi-pass membrane protein</topology>
    </subcellularLocation>
</comment>
<keyword evidence="7 11" id="KW-1133">Transmembrane helix</keyword>
<keyword evidence="4" id="KW-0997">Cell inner membrane</keyword>
<feature type="transmembrane region" description="Helical" evidence="11">
    <location>
        <begin position="349"/>
        <end position="368"/>
    </location>
</feature>
<feature type="transmembrane region" description="Helical" evidence="11">
    <location>
        <begin position="30"/>
        <end position="49"/>
    </location>
</feature>
<dbReference type="PANTHER" id="PTHR32196:SF32">
    <property type="entry name" value="XYLOSE TRANSPORT SYSTEM PERMEASE PROTEIN XYLH"/>
    <property type="match status" value="1"/>
</dbReference>
<evidence type="ECO:0000256" key="5">
    <source>
        <dbReference type="ARBA" id="ARBA00022597"/>
    </source>
</evidence>
<dbReference type="EMBL" id="JAATJN010000001">
    <property type="protein sequence ID" value="NJC56579.1"/>
    <property type="molecule type" value="Genomic_DNA"/>
</dbReference>
<name>A0A846RS40_9MICO</name>
<feature type="transmembrane region" description="Helical" evidence="11">
    <location>
        <begin position="217"/>
        <end position="238"/>
    </location>
</feature>
<keyword evidence="8 11" id="KW-0472">Membrane</keyword>
<evidence type="ECO:0000256" key="11">
    <source>
        <dbReference type="SAM" id="Phobius"/>
    </source>
</evidence>
<feature type="transmembrane region" description="Helical" evidence="11">
    <location>
        <begin position="244"/>
        <end position="262"/>
    </location>
</feature>
<evidence type="ECO:0000256" key="7">
    <source>
        <dbReference type="ARBA" id="ARBA00022989"/>
    </source>
</evidence>
<keyword evidence="6 11" id="KW-0812">Transmembrane</keyword>
<feature type="transmembrane region" description="Helical" evidence="11">
    <location>
        <begin position="61"/>
        <end position="82"/>
    </location>
</feature>
<evidence type="ECO:0000313" key="12">
    <source>
        <dbReference type="EMBL" id="NJC56579.1"/>
    </source>
</evidence>
<dbReference type="CDD" id="cd06579">
    <property type="entry name" value="TM_PBP1_transp_AraH_like"/>
    <property type="match status" value="1"/>
</dbReference>
<feature type="transmembrane region" description="Helical" evidence="11">
    <location>
        <begin position="374"/>
        <end position="392"/>
    </location>
</feature>
<dbReference type="PANTHER" id="PTHR32196">
    <property type="entry name" value="ABC TRANSPORTER PERMEASE PROTEIN YPHD-RELATED-RELATED"/>
    <property type="match status" value="1"/>
</dbReference>
<feature type="transmembrane region" description="Helical" evidence="11">
    <location>
        <begin position="140"/>
        <end position="159"/>
    </location>
</feature>
<organism evidence="12 13">
    <name type="scientific">Brevibacterium marinum</name>
    <dbReference type="NCBI Taxonomy" id="418643"/>
    <lineage>
        <taxon>Bacteria</taxon>
        <taxon>Bacillati</taxon>
        <taxon>Actinomycetota</taxon>
        <taxon>Actinomycetes</taxon>
        <taxon>Micrococcales</taxon>
        <taxon>Brevibacteriaceae</taxon>
        <taxon>Brevibacterium</taxon>
    </lineage>
</organism>
<dbReference type="Proteomes" id="UP000576792">
    <property type="component" value="Unassembled WGS sequence"/>
</dbReference>
<dbReference type="Pfam" id="PF02653">
    <property type="entry name" value="BPD_transp_2"/>
    <property type="match status" value="1"/>
</dbReference>
<feature type="transmembrane region" description="Helical" evidence="11">
    <location>
        <begin position="290"/>
        <end position="309"/>
    </location>
</feature>
<dbReference type="InterPro" id="IPR001851">
    <property type="entry name" value="ABC_transp_permease"/>
</dbReference>
<feature type="transmembrane region" description="Helical" evidence="11">
    <location>
        <begin position="179"/>
        <end position="205"/>
    </location>
</feature>